<dbReference type="Gene3D" id="2.60.40.1630">
    <property type="entry name" value="bacillus anthracis domain"/>
    <property type="match status" value="1"/>
</dbReference>
<evidence type="ECO:0000313" key="3">
    <source>
        <dbReference type="Proteomes" id="UP000655830"/>
    </source>
</evidence>
<protein>
    <submittedName>
        <fullName evidence="2">DUF4179 domain-containing protein</fullName>
    </submittedName>
</protein>
<dbReference type="AlphaFoldDB" id="A0A926EIP5"/>
<keyword evidence="1" id="KW-0472">Membrane</keyword>
<gene>
    <name evidence="2" type="ORF">H8718_04440</name>
</gene>
<comment type="caution">
    <text evidence="2">The sequence shown here is derived from an EMBL/GenBank/DDBJ whole genome shotgun (WGS) entry which is preliminary data.</text>
</comment>
<organism evidence="2 3">
    <name type="scientific">Zhenhengia yiwuensis</name>
    <dbReference type="NCBI Taxonomy" id="2763666"/>
    <lineage>
        <taxon>Bacteria</taxon>
        <taxon>Bacillati</taxon>
        <taxon>Bacillota</taxon>
        <taxon>Clostridia</taxon>
        <taxon>Lachnospirales</taxon>
        <taxon>Lachnospiraceae</taxon>
        <taxon>Zhenhengia</taxon>
    </lineage>
</organism>
<accession>A0A926EIP5</accession>
<proteinExistence type="predicted"/>
<name>A0A926EIP5_9FIRM</name>
<evidence type="ECO:0000256" key="1">
    <source>
        <dbReference type="SAM" id="Phobius"/>
    </source>
</evidence>
<keyword evidence="3" id="KW-1185">Reference proteome</keyword>
<dbReference type="RefSeq" id="WP_249331838.1">
    <property type="nucleotide sequence ID" value="NZ_JACRSY010000005.1"/>
</dbReference>
<dbReference type="Proteomes" id="UP000655830">
    <property type="component" value="Unassembled WGS sequence"/>
</dbReference>
<feature type="transmembrane region" description="Helical" evidence="1">
    <location>
        <begin position="84"/>
        <end position="102"/>
    </location>
</feature>
<reference evidence="2" key="1">
    <citation type="submission" date="2020-08" db="EMBL/GenBank/DDBJ databases">
        <title>Genome public.</title>
        <authorList>
            <person name="Liu C."/>
            <person name="Sun Q."/>
        </authorList>
    </citation>
    <scope>NUCLEOTIDE SEQUENCE</scope>
    <source>
        <strain evidence="2">NSJ-12</strain>
    </source>
</reference>
<sequence>MSKKISEMMDNLDIKYLESYDEEALYGGNEERETLLDTDKKLNEMPSLDVIKRRALEGIKVTSIESHREAKKEKKSRLKGKKRILLPLVAVFTALGMSVVAVSNSPVLSSLIGDQFAMIHKEAQVVGQSVNNQGIIFTVEEAVIDSSSGFIALSMTKENGEPFEENTLVENIRIQPAKHTSMGYAYEPILSADKKKLYYLIDINMNKNLYGQEITIVAENIGHFESEEIPLDIDLQEAYHKMQELDYNYYEDMDYEKDQTLNIPLTDKLEGFMLDQMILDHKGTLRLYTSYPDPYEENHLDTRFKLMDSKRDLEVYYQEGTNRWDEDTQRRRIKDVFGSITEEDLKDLKLQLAYENYTPIVRDEWSLTFKLSKNSNVKKARPNRVVESEQGSKIKVKNVEVSSLGVRVDGYQLEGSVGVFDWSLKMKDGQILKLSTSGLSTSANYFFTEHLKLALTEEANQPHTPTSHSDHDPYTESISHTMGLSANDFIDLNEVQSLIIENTEIPLH</sequence>
<evidence type="ECO:0000313" key="2">
    <source>
        <dbReference type="EMBL" id="MBC8578778.1"/>
    </source>
</evidence>
<keyword evidence="1" id="KW-0812">Transmembrane</keyword>
<dbReference type="EMBL" id="JACRSY010000005">
    <property type="protein sequence ID" value="MBC8578778.1"/>
    <property type="molecule type" value="Genomic_DNA"/>
</dbReference>
<keyword evidence="1" id="KW-1133">Transmembrane helix</keyword>